<name>A0A0D8B4X1_9ACTN</name>
<accession>A0A0D8B4X1</accession>
<dbReference type="SUPFAM" id="SSF47413">
    <property type="entry name" value="lambda repressor-like DNA-binding domains"/>
    <property type="match status" value="1"/>
</dbReference>
<evidence type="ECO:0000313" key="2">
    <source>
        <dbReference type="Proteomes" id="UP000032545"/>
    </source>
</evidence>
<comment type="caution">
    <text evidence="1">The sequence shown here is derived from an EMBL/GenBank/DDBJ whole genome shotgun (WGS) entry which is preliminary data.</text>
</comment>
<feature type="non-terminal residue" evidence="1">
    <location>
        <position position="60"/>
    </location>
</feature>
<dbReference type="GO" id="GO:0003677">
    <property type="term" value="F:DNA binding"/>
    <property type="evidence" value="ECO:0007669"/>
    <property type="project" value="InterPro"/>
</dbReference>
<dbReference type="Gene3D" id="1.10.260.40">
    <property type="entry name" value="lambda repressor-like DNA-binding domains"/>
    <property type="match status" value="1"/>
</dbReference>
<dbReference type="OrthoDB" id="9815697at2"/>
<dbReference type="EMBL" id="JYFN01000126">
    <property type="protein sequence ID" value="KJE19328.1"/>
    <property type="molecule type" value="Genomic_DNA"/>
</dbReference>
<reference evidence="1 2" key="2">
    <citation type="journal article" date="2016" name="Genome Announc.">
        <title>Permanent Draft Genome Sequences for Two Variants of Frankia sp. Strain CpI1, the First Frankia Strain Isolated from Root Nodules of Comptonia peregrina.</title>
        <authorList>
            <person name="Oshone R."/>
            <person name="Hurst S.G.IV."/>
            <person name="Abebe-Akele F."/>
            <person name="Simpson S."/>
            <person name="Morris K."/>
            <person name="Thomas W.K."/>
            <person name="Tisa L.S."/>
        </authorList>
    </citation>
    <scope>NUCLEOTIDE SEQUENCE [LARGE SCALE GENOMIC DNA]</scope>
    <source>
        <strain evidence="2">CpI1-S</strain>
    </source>
</reference>
<dbReference type="InterPro" id="IPR001387">
    <property type="entry name" value="Cro/C1-type_HTH"/>
</dbReference>
<sequence length="60" mass="6722">MDSEAAGGVTALRMILGRQLQDLREKAGLTYEQAAEAIYASHWTIRRMERGESLKLNSVK</sequence>
<dbReference type="RefSeq" id="WP_044888766.1">
    <property type="nucleotide sequence ID" value="NZ_JYFN01000126.1"/>
</dbReference>
<proteinExistence type="predicted"/>
<evidence type="ECO:0000313" key="1">
    <source>
        <dbReference type="EMBL" id="KJE19328.1"/>
    </source>
</evidence>
<organism evidence="1 2">
    <name type="scientific">Frankia torreyi</name>
    <dbReference type="NCBI Taxonomy" id="1856"/>
    <lineage>
        <taxon>Bacteria</taxon>
        <taxon>Bacillati</taxon>
        <taxon>Actinomycetota</taxon>
        <taxon>Actinomycetes</taxon>
        <taxon>Frankiales</taxon>
        <taxon>Frankiaceae</taxon>
        <taxon>Frankia</taxon>
    </lineage>
</organism>
<dbReference type="Pfam" id="PF13560">
    <property type="entry name" value="HTH_31"/>
    <property type="match status" value="1"/>
</dbReference>
<dbReference type="InterPro" id="IPR010982">
    <property type="entry name" value="Lambda_DNA-bd_dom_sf"/>
</dbReference>
<gene>
    <name evidence="1" type="ORF">FF36_06404</name>
</gene>
<protein>
    <submittedName>
        <fullName evidence="1">Helix-turn-helix domain</fullName>
    </submittedName>
</protein>
<reference evidence="2" key="1">
    <citation type="submission" date="2015-02" db="EMBL/GenBank/DDBJ databases">
        <title>Draft Genome of Frankia sp. CpI1-S.</title>
        <authorList>
            <person name="Oshone R.T."/>
            <person name="Ngom M."/>
            <person name="Ghodhbane-Gtari F."/>
            <person name="Gtari M."/>
            <person name="Morris K."/>
            <person name="Thomas K."/>
            <person name="Sen A."/>
            <person name="Tisa L.S."/>
        </authorList>
    </citation>
    <scope>NUCLEOTIDE SEQUENCE [LARGE SCALE GENOMIC DNA]</scope>
    <source>
        <strain evidence="2">CpI1-S</strain>
    </source>
</reference>
<keyword evidence="2" id="KW-1185">Reference proteome</keyword>
<dbReference type="AlphaFoldDB" id="A0A0D8B4X1"/>
<dbReference type="Proteomes" id="UP000032545">
    <property type="component" value="Unassembled WGS sequence"/>
</dbReference>
<dbReference type="CDD" id="cd00093">
    <property type="entry name" value="HTH_XRE"/>
    <property type="match status" value="1"/>
</dbReference>